<evidence type="ECO:0000256" key="2">
    <source>
        <dbReference type="ARBA" id="ARBA00023002"/>
    </source>
</evidence>
<keyword evidence="4" id="KW-1133">Transmembrane helix</keyword>
<proteinExistence type="inferred from homology"/>
<dbReference type="PANTHER" id="PTHR24320:SF285">
    <property type="entry name" value="RETINOL DEHYDROGENASE 14"/>
    <property type="match status" value="1"/>
</dbReference>
<feature type="compositionally biased region" description="Polar residues" evidence="3">
    <location>
        <begin position="416"/>
        <end position="433"/>
    </location>
</feature>
<dbReference type="Gene3D" id="3.40.50.720">
    <property type="entry name" value="NAD(P)-binding Rossmann-like Domain"/>
    <property type="match status" value="1"/>
</dbReference>
<keyword evidence="4" id="KW-0812">Transmembrane</keyword>
<protein>
    <submittedName>
        <fullName evidence="5">Unnamed protein product</fullName>
    </submittedName>
</protein>
<dbReference type="PANTHER" id="PTHR24320">
    <property type="entry name" value="RETINOL DEHYDROGENASE"/>
    <property type="match status" value="1"/>
</dbReference>
<organism evidence="5 6">
    <name type="scientific">Candida boidinii</name>
    <name type="common">Yeast</name>
    <dbReference type="NCBI Taxonomy" id="5477"/>
    <lineage>
        <taxon>Eukaryota</taxon>
        <taxon>Fungi</taxon>
        <taxon>Dikarya</taxon>
        <taxon>Ascomycota</taxon>
        <taxon>Saccharomycotina</taxon>
        <taxon>Pichiomycetes</taxon>
        <taxon>Pichiales</taxon>
        <taxon>Pichiaceae</taxon>
        <taxon>Ogataea</taxon>
        <taxon>Ogataea/Candida clade</taxon>
    </lineage>
</organism>
<dbReference type="InterPro" id="IPR002347">
    <property type="entry name" value="SDR_fam"/>
</dbReference>
<dbReference type="Pfam" id="PF00106">
    <property type="entry name" value="adh_short"/>
    <property type="match status" value="1"/>
</dbReference>
<comment type="similarity">
    <text evidence="1">Belongs to the short-chain dehydrogenases/reductases (SDR) family.</text>
</comment>
<comment type="caution">
    <text evidence="5">The sequence shown here is derived from an EMBL/GenBank/DDBJ whole genome shotgun (WGS) entry which is preliminary data.</text>
</comment>
<dbReference type="EMBL" id="BSXN01002059">
    <property type="protein sequence ID" value="GME75436.1"/>
    <property type="molecule type" value="Genomic_DNA"/>
</dbReference>
<evidence type="ECO:0000256" key="4">
    <source>
        <dbReference type="SAM" id="Phobius"/>
    </source>
</evidence>
<keyword evidence="4" id="KW-0472">Membrane</keyword>
<dbReference type="PRINTS" id="PR00081">
    <property type="entry name" value="GDHRDH"/>
</dbReference>
<name>A0A9W6T4H4_CANBO</name>
<evidence type="ECO:0000313" key="5">
    <source>
        <dbReference type="EMBL" id="GME75436.1"/>
    </source>
</evidence>
<dbReference type="AlphaFoldDB" id="A0A9W6T4H4"/>
<accession>A0A9W6T4H4</accession>
<reference evidence="5" key="1">
    <citation type="submission" date="2023-04" db="EMBL/GenBank/DDBJ databases">
        <title>Candida boidinii NBRC 10035.</title>
        <authorList>
            <person name="Ichikawa N."/>
            <person name="Sato H."/>
            <person name="Tonouchi N."/>
        </authorList>
    </citation>
    <scope>NUCLEOTIDE SEQUENCE</scope>
    <source>
        <strain evidence="5">NBRC 10035</strain>
    </source>
</reference>
<keyword evidence="2" id="KW-0560">Oxidoreductase</keyword>
<feature type="compositionally biased region" description="Basic and acidic residues" evidence="3">
    <location>
        <begin position="446"/>
        <end position="483"/>
    </location>
</feature>
<evidence type="ECO:0000313" key="6">
    <source>
        <dbReference type="Proteomes" id="UP001165120"/>
    </source>
</evidence>
<dbReference type="InterPro" id="IPR036291">
    <property type="entry name" value="NAD(P)-bd_dom_sf"/>
</dbReference>
<evidence type="ECO:0000256" key="1">
    <source>
        <dbReference type="ARBA" id="ARBA00006484"/>
    </source>
</evidence>
<keyword evidence="6" id="KW-1185">Reference proteome</keyword>
<evidence type="ECO:0000256" key="3">
    <source>
        <dbReference type="SAM" id="MobiDB-lite"/>
    </source>
</evidence>
<feature type="region of interest" description="Disordered" evidence="3">
    <location>
        <begin position="377"/>
        <end position="483"/>
    </location>
</feature>
<dbReference type="SUPFAM" id="SSF51735">
    <property type="entry name" value="NAD(P)-binding Rossmann-fold domains"/>
    <property type="match status" value="1"/>
</dbReference>
<dbReference type="GO" id="GO:0016491">
    <property type="term" value="F:oxidoreductase activity"/>
    <property type="evidence" value="ECO:0007669"/>
    <property type="project" value="UniProtKB-KW"/>
</dbReference>
<sequence>MPLDILNTMYVLGPNALPGWQYIKQYGPPMAVAGILKYYFRGSTNTWDRTLHGKVFIVTGGTSGVGAEVVKDLAKRGAQLVLLTSQLEETAGSSAHLWASEYIDDLRDQTDNFMIYGEPCDLSSLHSVRKFATKWIDNKTPRRLDGVICIASECAPMGKTRESSVDGVELQTAVNYLGHVHLLKLLEPALKSQPADRDVRVLVTSCISQATGEIDPDDILWNKRKYPSNKPWRVYGSSKLLLNMFAKEYQRRLENYVRSDKAPCNIRINVINPGVIRSPSTRRFLSMGSLFGLLLYLIFYPIWWLFLKSCVQGAQSFLYAIYCPLLMDIRGGNYIKECSIISKPVRKELEDETLQGEIFDKTLTLIDSLERESAIQRKKDQIKEGKTDKKGNTKKSEEIKKTGKSKSKENSDGKTSDSLSVFASAFGNTNNDSLQDDFQKIMNRPGNDEKSKNLRLRSIDSKFERSRATNSNKEEAKNKVTEA</sequence>
<feature type="transmembrane region" description="Helical" evidence="4">
    <location>
        <begin position="284"/>
        <end position="306"/>
    </location>
</feature>
<gene>
    <name evidence="5" type="ORF">Cboi02_000478500</name>
</gene>
<dbReference type="Proteomes" id="UP001165120">
    <property type="component" value="Unassembled WGS sequence"/>
</dbReference>
<feature type="compositionally biased region" description="Basic and acidic residues" evidence="3">
    <location>
        <begin position="377"/>
        <end position="415"/>
    </location>
</feature>